<evidence type="ECO:0000313" key="1">
    <source>
        <dbReference type="EMBL" id="JAH23694.1"/>
    </source>
</evidence>
<organism evidence="1">
    <name type="scientific">Anguilla anguilla</name>
    <name type="common">European freshwater eel</name>
    <name type="synonym">Muraena anguilla</name>
    <dbReference type="NCBI Taxonomy" id="7936"/>
    <lineage>
        <taxon>Eukaryota</taxon>
        <taxon>Metazoa</taxon>
        <taxon>Chordata</taxon>
        <taxon>Craniata</taxon>
        <taxon>Vertebrata</taxon>
        <taxon>Euteleostomi</taxon>
        <taxon>Actinopterygii</taxon>
        <taxon>Neopterygii</taxon>
        <taxon>Teleostei</taxon>
        <taxon>Anguilliformes</taxon>
        <taxon>Anguillidae</taxon>
        <taxon>Anguilla</taxon>
    </lineage>
</organism>
<name>A0A0E9R3I4_ANGAN</name>
<sequence>MTTILFTAKKLYPSLEK</sequence>
<dbReference type="EMBL" id="GBXM01084883">
    <property type="protein sequence ID" value="JAH23694.1"/>
    <property type="molecule type" value="Transcribed_RNA"/>
</dbReference>
<reference evidence="1" key="2">
    <citation type="journal article" date="2015" name="Fish Shellfish Immunol.">
        <title>Early steps in the European eel (Anguilla anguilla)-Vibrio vulnificus interaction in the gills: Role of the RtxA13 toxin.</title>
        <authorList>
            <person name="Callol A."/>
            <person name="Pajuelo D."/>
            <person name="Ebbesson L."/>
            <person name="Teles M."/>
            <person name="MacKenzie S."/>
            <person name="Amaro C."/>
        </authorList>
    </citation>
    <scope>NUCLEOTIDE SEQUENCE</scope>
</reference>
<protein>
    <submittedName>
        <fullName evidence="1">Uncharacterized protein</fullName>
    </submittedName>
</protein>
<dbReference type="AlphaFoldDB" id="A0A0E9R3I4"/>
<reference evidence="1" key="1">
    <citation type="submission" date="2014-11" db="EMBL/GenBank/DDBJ databases">
        <authorList>
            <person name="Amaro Gonzalez C."/>
        </authorList>
    </citation>
    <scope>NUCLEOTIDE SEQUENCE</scope>
</reference>
<proteinExistence type="predicted"/>
<accession>A0A0E9R3I4</accession>